<proteinExistence type="predicted"/>
<gene>
    <name evidence="1" type="ORF">HNQ88_002491</name>
</gene>
<organism evidence="1 2">
    <name type="scientific">Aureibacter tunicatorum</name>
    <dbReference type="NCBI Taxonomy" id="866807"/>
    <lineage>
        <taxon>Bacteria</taxon>
        <taxon>Pseudomonadati</taxon>
        <taxon>Bacteroidota</taxon>
        <taxon>Cytophagia</taxon>
        <taxon>Cytophagales</taxon>
        <taxon>Persicobacteraceae</taxon>
        <taxon>Aureibacter</taxon>
    </lineage>
</organism>
<reference evidence="1" key="1">
    <citation type="submission" date="2023-07" db="EMBL/GenBank/DDBJ databases">
        <title>Genomic Encyclopedia of Type Strains, Phase IV (KMG-IV): sequencing the most valuable type-strain genomes for metagenomic binning, comparative biology and taxonomic classification.</title>
        <authorList>
            <person name="Goeker M."/>
        </authorList>
    </citation>
    <scope>NUCLEOTIDE SEQUENCE</scope>
    <source>
        <strain evidence="1">DSM 26174</strain>
    </source>
</reference>
<sequence length="438" mass="49825">MIKKITIGSALFAIMALGGCSKASKSNSEETKKSITLNEVATNFVSTALEYGEFHDGYVDAYFGPDKLLPKKEATLDSLKKLEEIGADIQLLLKQINSIESEEANRKAYLSKQIKSLATNYEMFRGKELTFDQESKALYDAVAPNNSMDHYDSLLNELDKLVPGNGDLQTRYIAYKEKFRIPEDKLDQVLKTAIEEARKRTSKYIKLPENESFKVEYVKGVSWSAYNWFKGNSYSVIQINTSVPVYIESAVDWASHEGYPGHHVFNTLLESELVKKKGWMEYSIYPLYSPQSLLAEGSADFGIQVAFPDDERVAYERDVLFPLAGLDQAEAENYAKVYQLMERLNFARNDIGRKLVDGEINRAEAKELLAKYDFSPTEAEKERKISFVETYRSYVLNYNYGEDLVKDYVLKNAEDNSHSGIWAQFEKLLTEPKTASSF</sequence>
<dbReference type="PROSITE" id="PS51257">
    <property type="entry name" value="PROKAR_LIPOPROTEIN"/>
    <property type="match status" value="1"/>
</dbReference>
<evidence type="ECO:0000313" key="2">
    <source>
        <dbReference type="Proteomes" id="UP001185092"/>
    </source>
</evidence>
<name>A0AAE4BQR6_9BACT</name>
<evidence type="ECO:0008006" key="3">
    <source>
        <dbReference type="Google" id="ProtNLM"/>
    </source>
</evidence>
<keyword evidence="2" id="KW-1185">Reference proteome</keyword>
<dbReference type="RefSeq" id="WP_309939118.1">
    <property type="nucleotide sequence ID" value="NZ_AP025305.1"/>
</dbReference>
<accession>A0AAE4BQR6</accession>
<evidence type="ECO:0000313" key="1">
    <source>
        <dbReference type="EMBL" id="MDR6239454.1"/>
    </source>
</evidence>
<protein>
    <recommendedName>
        <fullName evidence="3">DUF885 domain-containing protein</fullName>
    </recommendedName>
</protein>
<comment type="caution">
    <text evidence="1">The sequence shown here is derived from an EMBL/GenBank/DDBJ whole genome shotgun (WGS) entry which is preliminary data.</text>
</comment>
<dbReference type="Proteomes" id="UP001185092">
    <property type="component" value="Unassembled WGS sequence"/>
</dbReference>
<dbReference type="EMBL" id="JAVDQD010000002">
    <property type="protein sequence ID" value="MDR6239454.1"/>
    <property type="molecule type" value="Genomic_DNA"/>
</dbReference>
<dbReference type="AlphaFoldDB" id="A0AAE4BQR6"/>